<evidence type="ECO:0000256" key="5">
    <source>
        <dbReference type="ARBA" id="ARBA00022840"/>
    </source>
</evidence>
<dbReference type="Pfam" id="PF04851">
    <property type="entry name" value="ResIII"/>
    <property type="match status" value="1"/>
</dbReference>
<dbReference type="PANTHER" id="PTHR11274:SF0">
    <property type="entry name" value="GENERAL TRANSCRIPTION AND DNA REPAIR FACTOR IIH HELICASE SUBUNIT XPB"/>
    <property type="match status" value="1"/>
</dbReference>
<evidence type="ECO:0000259" key="11">
    <source>
        <dbReference type="PROSITE" id="PS51194"/>
    </source>
</evidence>
<accession>A0A1T3W077</accession>
<dbReference type="Pfam" id="PF03819">
    <property type="entry name" value="MazG"/>
    <property type="match status" value="1"/>
</dbReference>
<dbReference type="GO" id="GO:0005524">
    <property type="term" value="F:ATP binding"/>
    <property type="evidence" value="ECO:0007669"/>
    <property type="project" value="UniProtKB-KW"/>
</dbReference>
<dbReference type="SMART" id="SM00490">
    <property type="entry name" value="HELICc"/>
    <property type="match status" value="1"/>
</dbReference>
<evidence type="ECO:0000259" key="10">
    <source>
        <dbReference type="PROSITE" id="PS51192"/>
    </source>
</evidence>
<dbReference type="InterPro" id="IPR048015">
    <property type="entry name" value="NTP-PPase_MazG-like_N"/>
</dbReference>
<evidence type="ECO:0000313" key="12">
    <source>
        <dbReference type="EMBL" id="OPE47430.1"/>
    </source>
</evidence>
<dbReference type="InterPro" id="IPR027417">
    <property type="entry name" value="P-loop_NTPase"/>
</dbReference>
<dbReference type="CDD" id="cd18789">
    <property type="entry name" value="SF2_C_XPB"/>
    <property type="match status" value="1"/>
</dbReference>
<name>A0A1T3W077_9MYCO</name>
<evidence type="ECO:0000256" key="3">
    <source>
        <dbReference type="ARBA" id="ARBA00022801"/>
    </source>
</evidence>
<dbReference type="InterPro" id="IPR014001">
    <property type="entry name" value="Helicase_ATP-bd"/>
</dbReference>
<proteinExistence type="inferred from homology"/>
<dbReference type="PRINTS" id="PR00851">
    <property type="entry name" value="XRODRMPGMNTB"/>
</dbReference>
<dbReference type="GO" id="GO:0003677">
    <property type="term" value="F:DNA binding"/>
    <property type="evidence" value="ECO:0007669"/>
    <property type="project" value="InterPro"/>
</dbReference>
<evidence type="ECO:0000256" key="4">
    <source>
        <dbReference type="ARBA" id="ARBA00022806"/>
    </source>
</evidence>
<evidence type="ECO:0000256" key="7">
    <source>
        <dbReference type="ARBA" id="ARBA00034617"/>
    </source>
</evidence>
<evidence type="ECO:0000256" key="1">
    <source>
        <dbReference type="ARBA" id="ARBA00006637"/>
    </source>
</evidence>
<dbReference type="RefSeq" id="WP_079244718.1">
    <property type="nucleotide sequence ID" value="NZ_MIJD01000371.1"/>
</dbReference>
<dbReference type="GO" id="GO:0043138">
    <property type="term" value="F:3'-5' DNA helicase activity"/>
    <property type="evidence" value="ECO:0007669"/>
    <property type="project" value="UniProtKB-EC"/>
</dbReference>
<comment type="similarity">
    <text evidence="1">Belongs to the helicase family. RAD25/XPB subfamily.</text>
</comment>
<comment type="catalytic activity">
    <reaction evidence="7">
        <text>Couples ATP hydrolysis with the unwinding of duplex DNA by translocating in the 3'-5' direction.</text>
        <dbReference type="EC" id="5.6.2.4"/>
    </reaction>
</comment>
<dbReference type="EMBL" id="MIJD01000371">
    <property type="protein sequence ID" value="OPE47430.1"/>
    <property type="molecule type" value="Genomic_DNA"/>
</dbReference>
<evidence type="ECO:0000256" key="6">
    <source>
        <dbReference type="ARBA" id="ARBA00023235"/>
    </source>
</evidence>
<dbReference type="GO" id="GO:0016787">
    <property type="term" value="F:hydrolase activity"/>
    <property type="evidence" value="ECO:0007669"/>
    <property type="project" value="UniProtKB-KW"/>
</dbReference>
<dbReference type="InterPro" id="IPR001650">
    <property type="entry name" value="Helicase_C-like"/>
</dbReference>
<dbReference type="Gene3D" id="1.10.287.1080">
    <property type="entry name" value="MazG-like"/>
    <property type="match status" value="1"/>
</dbReference>
<dbReference type="InterPro" id="IPR050615">
    <property type="entry name" value="ATP-dep_DNA_Helicase"/>
</dbReference>
<comment type="caution">
    <text evidence="12">The sequence shown here is derived from an EMBL/GenBank/DDBJ whole genome shotgun (WGS) entry which is preliminary data.</text>
</comment>
<dbReference type="CDD" id="cd11528">
    <property type="entry name" value="NTP-PPase_MazG_Nterm"/>
    <property type="match status" value="1"/>
</dbReference>
<dbReference type="Gene3D" id="3.40.50.300">
    <property type="entry name" value="P-loop containing nucleotide triphosphate hydrolases"/>
    <property type="match status" value="2"/>
</dbReference>
<dbReference type="InterPro" id="IPR006935">
    <property type="entry name" value="Helicase/UvrB_N"/>
</dbReference>
<dbReference type="Pfam" id="PF13625">
    <property type="entry name" value="Helicase_C_3"/>
    <property type="match status" value="1"/>
</dbReference>
<dbReference type="Proteomes" id="UP000191039">
    <property type="component" value="Unassembled WGS sequence"/>
</dbReference>
<dbReference type="EC" id="5.6.2.4" evidence="8"/>
<keyword evidence="3 12" id="KW-0378">Hydrolase</keyword>
<gene>
    <name evidence="12" type="ORF">BV510_25020</name>
</gene>
<evidence type="ECO:0000256" key="2">
    <source>
        <dbReference type="ARBA" id="ARBA00022741"/>
    </source>
</evidence>
<dbReference type="InterPro" id="IPR004518">
    <property type="entry name" value="MazG-like_dom"/>
</dbReference>
<evidence type="ECO:0000256" key="9">
    <source>
        <dbReference type="ARBA" id="ARBA00048988"/>
    </source>
</evidence>
<keyword evidence="2" id="KW-0547">Nucleotide-binding</keyword>
<keyword evidence="4" id="KW-0347">Helicase</keyword>
<dbReference type="Pfam" id="PF16203">
    <property type="entry name" value="ERCC3_RAD25_C"/>
    <property type="match status" value="1"/>
</dbReference>
<dbReference type="SMART" id="SM00487">
    <property type="entry name" value="DEXDc"/>
    <property type="match status" value="1"/>
</dbReference>
<organism evidence="12 13">
    <name type="scientific">Mycolicibacterium diernhoferi</name>
    <dbReference type="NCBI Taxonomy" id="1801"/>
    <lineage>
        <taxon>Bacteria</taxon>
        <taxon>Bacillati</taxon>
        <taxon>Actinomycetota</taxon>
        <taxon>Actinomycetes</taxon>
        <taxon>Mycobacteriales</taxon>
        <taxon>Mycobacteriaceae</taxon>
        <taxon>Mycolicibacterium</taxon>
    </lineage>
</organism>
<protein>
    <recommendedName>
        <fullName evidence="8">DNA 3'-5' helicase</fullName>
        <ecNumber evidence="8">5.6.2.4</ecNumber>
    </recommendedName>
</protein>
<feature type="domain" description="Helicase C-terminal" evidence="11">
    <location>
        <begin position="638"/>
        <end position="783"/>
    </location>
</feature>
<keyword evidence="5" id="KW-0067">ATP-binding</keyword>
<dbReference type="SUPFAM" id="SSF52540">
    <property type="entry name" value="P-loop containing nucleoside triphosphate hydrolases"/>
    <property type="match status" value="2"/>
</dbReference>
<keyword evidence="6" id="KW-0413">Isomerase</keyword>
<dbReference type="InterPro" id="IPR032438">
    <property type="entry name" value="ERCC3_RAD25_C"/>
</dbReference>
<dbReference type="PROSITE" id="PS51192">
    <property type="entry name" value="HELICASE_ATP_BIND_1"/>
    <property type="match status" value="1"/>
</dbReference>
<dbReference type="AlphaFoldDB" id="A0A1T3W077"/>
<evidence type="ECO:0000313" key="13">
    <source>
        <dbReference type="Proteomes" id="UP000191039"/>
    </source>
</evidence>
<sequence length="788" mass="86492">MTVVLVDPRRPSLVPVEAVGLLAGDVRYTEEMPIKVPWSLPSARPYLPGDDDAAAVLLSSDPEHPAVRARLGAGATLIAAPGPQPGERLVDAVAIMDKLRTDGPWESEQTHDSLRRYLLEETYELFDAVRGGDAAELREELGDVLLQVLFHARIAEDAPVHPFDIDDVADALVRKLGNRAAGVLAGQSISLEEQLAQWEERKSLEKVRASCMDDVATGQPALALTQKVLERAAAAGLPDDLVPDSLREVRITVDSETDHELAGAARAAIAPFAELERAPEHIHTYRITPLALWNARAAGHDAEQVVDALVSFSRYAVPQPLLVDIVDTMARYGRLQLIKHPAHGLTLVSLDRAVLEEVLRNKKIAPMLGARLDDDTVIVHGSERGRVKQMLLKIGWPAEDLAGYVDGEAHPISLAQDGWALRDYQEMAADSFWAGGSGVVVLPCGAGKTLVGAAAMAKAGATTLILVTNTVAGRQWKRELIARTSLTEEEIGEYSGERKEIRPVTIATYQVITRRTKGEYKHLELFDSRDWGLIIYDEVHLLPAPVFRMTADLQSRRRLGLTATLIREDGREGDVFSLIGPKRYDAPWKDIEAQGWIAPAECIEVRVTMTDNERMIYATAEPEERYKLCSTAHTKIAVVKSILERHKDEPTLVIGAYLDQLDELGQELNAPVIQGSTKNAEREQLFDQFRSGEIKTLVVSKVANFSIDLPEASVAVQVSGTFGSRQEEAQRLGRLLRPKHDGGGAVFYSVVSRDSLDAEYAAHRQRFLAEQGYGYVIKDADDLLGPAI</sequence>
<dbReference type="NCBIfam" id="NF045503">
    <property type="entry name" value="repair_heli_XPB"/>
    <property type="match status" value="1"/>
</dbReference>
<dbReference type="SUPFAM" id="SSF101386">
    <property type="entry name" value="all-alpha NTP pyrophosphatases"/>
    <property type="match status" value="1"/>
</dbReference>
<comment type="catalytic activity">
    <reaction evidence="9">
        <text>ATP + H2O = ADP + phosphate + H(+)</text>
        <dbReference type="Rhea" id="RHEA:13065"/>
        <dbReference type="ChEBI" id="CHEBI:15377"/>
        <dbReference type="ChEBI" id="CHEBI:15378"/>
        <dbReference type="ChEBI" id="CHEBI:30616"/>
        <dbReference type="ChEBI" id="CHEBI:43474"/>
        <dbReference type="ChEBI" id="CHEBI:456216"/>
        <dbReference type="EC" id="5.6.2.4"/>
    </reaction>
</comment>
<dbReference type="PROSITE" id="PS51194">
    <property type="entry name" value="HELICASE_CTER"/>
    <property type="match status" value="1"/>
</dbReference>
<dbReference type="NCBIfam" id="NF008987">
    <property type="entry name" value="PRK12334.1-1"/>
    <property type="match status" value="1"/>
</dbReference>
<dbReference type="FunFam" id="3.40.50.300:FF:001400">
    <property type="entry name" value="DNA helicase"/>
    <property type="match status" value="1"/>
</dbReference>
<dbReference type="InterPro" id="IPR032830">
    <property type="entry name" value="XPB/Ssl2_N"/>
</dbReference>
<feature type="domain" description="Helicase ATP-binding" evidence="10">
    <location>
        <begin position="429"/>
        <end position="583"/>
    </location>
</feature>
<evidence type="ECO:0000256" key="8">
    <source>
        <dbReference type="ARBA" id="ARBA00034808"/>
    </source>
</evidence>
<reference evidence="12 13" key="1">
    <citation type="submission" date="2016-09" db="EMBL/GenBank/DDBJ databases">
        <title>genome sequences of unsequenced Mycobacteria.</title>
        <authorList>
            <person name="Greninger A.L."/>
            <person name="Jerome K.R."/>
            <person name="Mcnair B."/>
            <person name="Wallis C."/>
            <person name="Fang F."/>
        </authorList>
    </citation>
    <scope>NUCLEOTIDE SEQUENCE [LARGE SCALE GENOMIC DNA]</scope>
    <source>
        <strain evidence="12 13">BM1</strain>
    </source>
</reference>
<dbReference type="PANTHER" id="PTHR11274">
    <property type="entry name" value="RAD25/XP-B DNA REPAIR HELICASE"/>
    <property type="match status" value="1"/>
</dbReference>